<name>A0A6M0IS86_9BACT</name>
<evidence type="ECO:0000313" key="1">
    <source>
        <dbReference type="EMBL" id="NEU70405.1"/>
    </source>
</evidence>
<sequence>MATKTKRLVDLAQKLMQDKKQLEAYYQSGDESRKPVGIKFVKPFSIPTKRD</sequence>
<accession>A0A6M0IS86</accession>
<dbReference type="Proteomes" id="UP000477386">
    <property type="component" value="Unassembled WGS sequence"/>
</dbReference>
<dbReference type="RefSeq" id="WP_164043712.1">
    <property type="nucleotide sequence ID" value="NZ_JAAGNZ010000004.1"/>
</dbReference>
<proteinExistence type="predicted"/>
<dbReference type="EMBL" id="JAAGNZ010000004">
    <property type="protein sequence ID" value="NEU70405.1"/>
    <property type="molecule type" value="Genomic_DNA"/>
</dbReference>
<gene>
    <name evidence="1" type="ORF">GK091_26275</name>
</gene>
<comment type="caution">
    <text evidence="1">The sequence shown here is derived from an EMBL/GenBank/DDBJ whole genome shotgun (WGS) entry which is preliminary data.</text>
</comment>
<protein>
    <submittedName>
        <fullName evidence="1">Uncharacterized protein</fullName>
    </submittedName>
</protein>
<reference evidence="1 2" key="1">
    <citation type="submission" date="2020-02" db="EMBL/GenBank/DDBJ databases">
        <title>Draft genome sequence of two Spirosoma agri KCTC 52727 and Spirosoma terrae KCTC 52035.</title>
        <authorList>
            <person name="Rojas J."/>
            <person name="Ambika Manirajan B."/>
            <person name="Ratering S."/>
            <person name="Suarez C."/>
            <person name="Schnell S."/>
        </authorList>
    </citation>
    <scope>NUCLEOTIDE SEQUENCE [LARGE SCALE GENOMIC DNA]</scope>
    <source>
        <strain evidence="1 2">KCTC 52727</strain>
    </source>
</reference>
<keyword evidence="2" id="KW-1185">Reference proteome</keyword>
<dbReference type="AlphaFoldDB" id="A0A6M0IS86"/>
<organism evidence="1 2">
    <name type="scientific">Spirosoma agri</name>
    <dbReference type="NCBI Taxonomy" id="1987381"/>
    <lineage>
        <taxon>Bacteria</taxon>
        <taxon>Pseudomonadati</taxon>
        <taxon>Bacteroidota</taxon>
        <taxon>Cytophagia</taxon>
        <taxon>Cytophagales</taxon>
        <taxon>Cytophagaceae</taxon>
        <taxon>Spirosoma</taxon>
    </lineage>
</organism>
<evidence type="ECO:0000313" key="2">
    <source>
        <dbReference type="Proteomes" id="UP000477386"/>
    </source>
</evidence>